<dbReference type="GO" id="GO:0006400">
    <property type="term" value="P:tRNA modification"/>
    <property type="evidence" value="ECO:0007669"/>
    <property type="project" value="TreeGrafter"/>
</dbReference>
<evidence type="ECO:0000256" key="7">
    <source>
        <dbReference type="ARBA" id="ARBA00022840"/>
    </source>
</evidence>
<comment type="function">
    <text evidence="2 10 12">Catalyzes the transfer of a dimethylallyl group onto the adenine at position 37 in tRNAs that read codons beginning with uridine, leading to the formation of N6-(dimethylallyl)adenosine (i(6)A).</text>
</comment>
<keyword evidence="6 10" id="KW-0547">Nucleotide-binding</keyword>
<keyword evidence="5 10" id="KW-0819">tRNA processing</keyword>
<evidence type="ECO:0000256" key="3">
    <source>
        <dbReference type="ARBA" id="ARBA00005842"/>
    </source>
</evidence>
<comment type="cofactor">
    <cofactor evidence="1 10">
        <name>Mg(2+)</name>
        <dbReference type="ChEBI" id="CHEBI:18420"/>
    </cofactor>
</comment>
<organism evidence="14 15">
    <name type="scientific">Pirellulimonas nuda</name>
    <dbReference type="NCBI Taxonomy" id="2528009"/>
    <lineage>
        <taxon>Bacteria</taxon>
        <taxon>Pseudomonadati</taxon>
        <taxon>Planctomycetota</taxon>
        <taxon>Planctomycetia</taxon>
        <taxon>Pirellulales</taxon>
        <taxon>Lacipirellulaceae</taxon>
        <taxon>Pirellulimonas</taxon>
    </lineage>
</organism>
<dbReference type="InterPro" id="IPR027417">
    <property type="entry name" value="P-loop_NTPase"/>
</dbReference>
<evidence type="ECO:0000256" key="1">
    <source>
        <dbReference type="ARBA" id="ARBA00001946"/>
    </source>
</evidence>
<dbReference type="HAMAP" id="MF_00185">
    <property type="entry name" value="IPP_trans"/>
    <property type="match status" value="1"/>
</dbReference>
<dbReference type="PANTHER" id="PTHR11088:SF60">
    <property type="entry name" value="TRNA DIMETHYLALLYLTRANSFERASE"/>
    <property type="match status" value="1"/>
</dbReference>
<dbReference type="RefSeq" id="WP_145289343.1">
    <property type="nucleotide sequence ID" value="NZ_CP036291.1"/>
</dbReference>
<dbReference type="InterPro" id="IPR039657">
    <property type="entry name" value="Dimethylallyltransferase"/>
</dbReference>
<dbReference type="Pfam" id="PF01715">
    <property type="entry name" value="IPPT"/>
    <property type="match status" value="1"/>
</dbReference>
<dbReference type="Gene3D" id="3.40.50.300">
    <property type="entry name" value="P-loop containing nucleotide triphosphate hydrolases"/>
    <property type="match status" value="1"/>
</dbReference>
<comment type="similarity">
    <text evidence="3 10 13">Belongs to the IPP transferase family.</text>
</comment>
<comment type="subunit">
    <text evidence="10">Monomer.</text>
</comment>
<evidence type="ECO:0000256" key="5">
    <source>
        <dbReference type="ARBA" id="ARBA00022694"/>
    </source>
</evidence>
<dbReference type="Gene3D" id="1.10.20.140">
    <property type="match status" value="1"/>
</dbReference>
<feature type="site" description="Interaction with substrate tRNA" evidence="10">
    <location>
        <position position="131"/>
    </location>
</feature>
<feature type="binding site" evidence="10">
    <location>
        <begin position="20"/>
        <end position="25"/>
    </location>
    <ligand>
        <name>substrate</name>
    </ligand>
</feature>
<feature type="site" description="Interaction with substrate tRNA" evidence="10">
    <location>
        <position position="109"/>
    </location>
</feature>
<evidence type="ECO:0000256" key="12">
    <source>
        <dbReference type="RuleBase" id="RU003784"/>
    </source>
</evidence>
<evidence type="ECO:0000313" key="14">
    <source>
        <dbReference type="EMBL" id="QDU90577.1"/>
    </source>
</evidence>
<dbReference type="OrthoDB" id="9776390at2"/>
<proteinExistence type="inferred from homology"/>
<dbReference type="AlphaFoldDB" id="A0A518DGH2"/>
<evidence type="ECO:0000256" key="13">
    <source>
        <dbReference type="RuleBase" id="RU003785"/>
    </source>
</evidence>
<evidence type="ECO:0000256" key="2">
    <source>
        <dbReference type="ARBA" id="ARBA00003213"/>
    </source>
</evidence>
<dbReference type="SUPFAM" id="SSF52540">
    <property type="entry name" value="P-loop containing nucleoside triphosphate hydrolases"/>
    <property type="match status" value="1"/>
</dbReference>
<dbReference type="FunFam" id="1.10.20.140:FF:000001">
    <property type="entry name" value="tRNA dimethylallyltransferase"/>
    <property type="match status" value="1"/>
</dbReference>
<evidence type="ECO:0000256" key="9">
    <source>
        <dbReference type="ARBA" id="ARBA00049563"/>
    </source>
</evidence>
<evidence type="ECO:0000256" key="8">
    <source>
        <dbReference type="ARBA" id="ARBA00022842"/>
    </source>
</evidence>
<dbReference type="NCBIfam" id="TIGR00174">
    <property type="entry name" value="miaA"/>
    <property type="match status" value="1"/>
</dbReference>
<dbReference type="EC" id="2.5.1.75" evidence="10"/>
<sequence length="314" mass="34458">MNEITAENDPTRCWYLTGATAVGKTAVALELASRLGAEVLSLDSMAVYRGMDIGTAKPSPEQQRQVPHHLIDVVDPSDDFSVAQYRSLALAKIVEVRGRGKEVLFVGGTPLYLKIMLRGMFDGPAADPALRAEIEAQLEQIGTPAAHARLAAIDPVAASAIHPNDARRIIRALEVFHATGQPISHQQFEFEEGAPAEQRRVFVLRRERADQHRRIEERVEAMLAAGLVEEARGLTSKGRTLGPTASQAVGYREAFDFIAGAISEAEMTARIQARTRRFAKRQGTWFRGLSECRFVDVGETDAKQQAERIMVDGA</sequence>
<comment type="caution">
    <text evidence="10">Lacks conserved residue(s) required for the propagation of feature annotation.</text>
</comment>
<keyword evidence="8 10" id="KW-0460">Magnesium</keyword>
<protein>
    <recommendedName>
        <fullName evidence="10">tRNA dimethylallyltransferase</fullName>
        <ecNumber evidence="10">2.5.1.75</ecNumber>
    </recommendedName>
    <alternativeName>
        <fullName evidence="10">Dimethylallyl diphosphate:tRNA dimethylallyltransferase</fullName>
        <shortName evidence="10">DMAPP:tRNA dimethylallyltransferase</shortName>
        <shortName evidence="10">DMATase</shortName>
    </alternativeName>
    <alternativeName>
        <fullName evidence="10">Isopentenyl-diphosphate:tRNA isopentenyltransferase</fullName>
        <shortName evidence="10">IPP transferase</shortName>
        <shortName evidence="10">IPPT</shortName>
        <shortName evidence="10">IPTase</shortName>
    </alternativeName>
</protein>
<accession>A0A518DGH2</accession>
<reference evidence="14 15" key="1">
    <citation type="submission" date="2019-02" db="EMBL/GenBank/DDBJ databases">
        <title>Deep-cultivation of Planctomycetes and their phenomic and genomic characterization uncovers novel biology.</title>
        <authorList>
            <person name="Wiegand S."/>
            <person name="Jogler M."/>
            <person name="Boedeker C."/>
            <person name="Pinto D."/>
            <person name="Vollmers J."/>
            <person name="Rivas-Marin E."/>
            <person name="Kohn T."/>
            <person name="Peeters S.H."/>
            <person name="Heuer A."/>
            <person name="Rast P."/>
            <person name="Oberbeckmann S."/>
            <person name="Bunk B."/>
            <person name="Jeske O."/>
            <person name="Meyerdierks A."/>
            <person name="Storesund J.E."/>
            <person name="Kallscheuer N."/>
            <person name="Luecker S."/>
            <person name="Lage O.M."/>
            <person name="Pohl T."/>
            <person name="Merkel B.J."/>
            <person name="Hornburger P."/>
            <person name="Mueller R.-W."/>
            <person name="Bruemmer F."/>
            <person name="Labrenz M."/>
            <person name="Spormann A.M."/>
            <person name="Op den Camp H."/>
            <person name="Overmann J."/>
            <person name="Amann R."/>
            <person name="Jetten M.S.M."/>
            <person name="Mascher T."/>
            <person name="Medema M.H."/>
            <person name="Devos D.P."/>
            <person name="Kaster A.-K."/>
            <person name="Ovreas L."/>
            <person name="Rohde M."/>
            <person name="Galperin M.Y."/>
            <person name="Jogler C."/>
        </authorList>
    </citation>
    <scope>NUCLEOTIDE SEQUENCE [LARGE SCALE GENOMIC DNA]</scope>
    <source>
        <strain evidence="14 15">Pla175</strain>
    </source>
</reference>
<dbReference type="GO" id="GO:0052381">
    <property type="term" value="F:tRNA dimethylallyltransferase activity"/>
    <property type="evidence" value="ECO:0007669"/>
    <property type="project" value="UniProtKB-UniRule"/>
</dbReference>
<dbReference type="GO" id="GO:0005524">
    <property type="term" value="F:ATP binding"/>
    <property type="evidence" value="ECO:0007669"/>
    <property type="project" value="UniProtKB-UniRule"/>
</dbReference>
<keyword evidence="15" id="KW-1185">Reference proteome</keyword>
<evidence type="ECO:0000256" key="4">
    <source>
        <dbReference type="ARBA" id="ARBA00022679"/>
    </source>
</evidence>
<dbReference type="KEGG" id="pnd:Pla175_39840"/>
<dbReference type="InterPro" id="IPR018022">
    <property type="entry name" value="IPT"/>
</dbReference>
<gene>
    <name evidence="10 14" type="primary">miaA</name>
    <name evidence="14" type="ORF">Pla175_39840</name>
</gene>
<evidence type="ECO:0000256" key="6">
    <source>
        <dbReference type="ARBA" id="ARBA00022741"/>
    </source>
</evidence>
<evidence type="ECO:0000256" key="11">
    <source>
        <dbReference type="RuleBase" id="RU003783"/>
    </source>
</evidence>
<dbReference type="PANTHER" id="PTHR11088">
    <property type="entry name" value="TRNA DIMETHYLALLYLTRANSFERASE"/>
    <property type="match status" value="1"/>
</dbReference>
<evidence type="ECO:0000313" key="15">
    <source>
        <dbReference type="Proteomes" id="UP000317429"/>
    </source>
</evidence>
<dbReference type="EMBL" id="CP036291">
    <property type="protein sequence ID" value="QDU90577.1"/>
    <property type="molecule type" value="Genomic_DNA"/>
</dbReference>
<evidence type="ECO:0000256" key="10">
    <source>
        <dbReference type="HAMAP-Rule" id="MF_00185"/>
    </source>
</evidence>
<comment type="catalytic activity">
    <reaction evidence="9 10 11">
        <text>adenosine(37) in tRNA + dimethylallyl diphosphate = N(6)-dimethylallyladenosine(37) in tRNA + diphosphate</text>
        <dbReference type="Rhea" id="RHEA:26482"/>
        <dbReference type="Rhea" id="RHEA-COMP:10162"/>
        <dbReference type="Rhea" id="RHEA-COMP:10375"/>
        <dbReference type="ChEBI" id="CHEBI:33019"/>
        <dbReference type="ChEBI" id="CHEBI:57623"/>
        <dbReference type="ChEBI" id="CHEBI:74411"/>
        <dbReference type="ChEBI" id="CHEBI:74415"/>
        <dbReference type="EC" id="2.5.1.75"/>
    </reaction>
</comment>
<feature type="region of interest" description="Interaction with substrate tRNA" evidence="10">
    <location>
        <begin position="43"/>
        <end position="46"/>
    </location>
</feature>
<keyword evidence="7 10" id="KW-0067">ATP-binding</keyword>
<feature type="binding site" evidence="10">
    <location>
        <begin position="18"/>
        <end position="25"/>
    </location>
    <ligand>
        <name>ATP</name>
        <dbReference type="ChEBI" id="CHEBI:30616"/>
    </ligand>
</feature>
<dbReference type="Proteomes" id="UP000317429">
    <property type="component" value="Chromosome"/>
</dbReference>
<name>A0A518DGH2_9BACT</name>
<keyword evidence="4 10" id="KW-0808">Transferase</keyword>